<feature type="compositionally biased region" description="Polar residues" evidence="1">
    <location>
        <begin position="301"/>
        <end position="313"/>
    </location>
</feature>
<dbReference type="GO" id="GO:0005634">
    <property type="term" value="C:nucleus"/>
    <property type="evidence" value="ECO:0007669"/>
    <property type="project" value="TreeGrafter"/>
</dbReference>
<evidence type="ECO:0000313" key="4">
    <source>
        <dbReference type="Proteomes" id="UP001212411"/>
    </source>
</evidence>
<dbReference type="InterPro" id="IPR013212">
    <property type="entry name" value="Mad3/Bub1_I"/>
</dbReference>
<dbReference type="InterPro" id="IPR015661">
    <property type="entry name" value="Bub1/Mad3"/>
</dbReference>
<feature type="region of interest" description="Disordered" evidence="1">
    <location>
        <begin position="216"/>
        <end position="313"/>
    </location>
</feature>
<dbReference type="FunFam" id="1.25.40.430:FF:000003">
    <property type="entry name" value="Checkpoint serine/threonine-protein kinase BUB1"/>
    <property type="match status" value="1"/>
</dbReference>
<sequence length="313" mass="36289">MNSTAKQNQASIDIIEQAKENIEPRRQGHSASAISKTFSNDHEQKVSNQLHEERINFEEKLQQSDREEDPLQIWIDYIQWTLNSYPQGNTTESGLLSLLERCSQQFTKAPAYKSDIRYLRIWMQYAKYVEDPAELFSFLSLHEIGTNFSLYYEEFAGYYESNGLYTKAEDVYQKGFLRKAKPFARFQQRYDQFVHRRVIYAPDTFSARPINEYPPLQTTFQLSNPQPENGRSEASVPDARQFSVFSDPDAIDSSNGKSSNPSSWENFGTVEQKRKENTIPSRAWVGETLQTQSSRKVDPLNNFSVYQDENSSK</sequence>
<dbReference type="SMART" id="SM00777">
    <property type="entry name" value="Mad3_BUB1_I"/>
    <property type="match status" value="1"/>
</dbReference>
<evidence type="ECO:0000313" key="3">
    <source>
        <dbReference type="EMBL" id="WBW74579.1"/>
    </source>
</evidence>
<protein>
    <submittedName>
        <fullName evidence="3">Mitotic spindle checkpoint protein Mad3</fullName>
    </submittedName>
</protein>
<dbReference type="EMBL" id="CP115612">
    <property type="protein sequence ID" value="WBW74579.1"/>
    <property type="molecule type" value="Genomic_DNA"/>
</dbReference>
<feature type="compositionally biased region" description="Polar residues" evidence="1">
    <location>
        <begin position="216"/>
        <end position="229"/>
    </location>
</feature>
<dbReference type="InterPro" id="IPR011990">
    <property type="entry name" value="TPR-like_helical_dom_sf"/>
</dbReference>
<dbReference type="SUPFAM" id="SSF48452">
    <property type="entry name" value="TPR-like"/>
    <property type="match status" value="1"/>
</dbReference>
<accession>A0AAE9WE22</accession>
<dbReference type="Proteomes" id="UP001212411">
    <property type="component" value="Chromosome 2"/>
</dbReference>
<feature type="compositionally biased region" description="Polar residues" evidence="1">
    <location>
        <begin position="29"/>
        <end position="38"/>
    </location>
</feature>
<dbReference type="AlphaFoldDB" id="A0AAE9WE22"/>
<dbReference type="RefSeq" id="XP_056038822.1">
    <property type="nucleotide sequence ID" value="XM_056181808.1"/>
</dbReference>
<proteinExistence type="predicted"/>
<dbReference type="GO" id="GO:0007094">
    <property type="term" value="P:mitotic spindle assembly checkpoint signaling"/>
    <property type="evidence" value="ECO:0007669"/>
    <property type="project" value="InterPro"/>
</dbReference>
<evidence type="ECO:0000256" key="1">
    <source>
        <dbReference type="SAM" id="MobiDB-lite"/>
    </source>
</evidence>
<dbReference type="GO" id="GO:0032991">
    <property type="term" value="C:protein-containing complex"/>
    <property type="evidence" value="ECO:0007669"/>
    <property type="project" value="UniProtKB-ARBA"/>
</dbReference>
<feature type="region of interest" description="Disordered" evidence="1">
    <location>
        <begin position="19"/>
        <end position="40"/>
    </location>
</feature>
<reference evidence="3 4" key="1">
    <citation type="journal article" date="2023" name="G3 (Bethesda)">
        <title>A high-quality reference genome for the fission yeast Schizosaccharomyces osmophilus.</title>
        <authorList>
            <person name="Jia G.S."/>
            <person name="Zhang W.C."/>
            <person name="Liang Y."/>
            <person name="Liu X.H."/>
            <person name="Rhind N."/>
            <person name="Pidoux A."/>
            <person name="Brysch-Herzberg M."/>
            <person name="Du L.L."/>
        </authorList>
    </citation>
    <scope>NUCLEOTIDE SEQUENCE [LARGE SCALE GENOMIC DNA]</scope>
    <source>
        <strain evidence="3 4">CBS 15793</strain>
    </source>
</reference>
<dbReference type="PANTHER" id="PTHR14030:SF4">
    <property type="entry name" value="BUB1 KINASE, ISOFORM A-RELATED"/>
    <property type="match status" value="1"/>
</dbReference>
<feature type="compositionally biased region" description="Low complexity" evidence="1">
    <location>
        <begin position="253"/>
        <end position="263"/>
    </location>
</feature>
<organism evidence="3 4">
    <name type="scientific">Schizosaccharomyces osmophilus</name>
    <dbReference type="NCBI Taxonomy" id="2545709"/>
    <lineage>
        <taxon>Eukaryota</taxon>
        <taxon>Fungi</taxon>
        <taxon>Dikarya</taxon>
        <taxon>Ascomycota</taxon>
        <taxon>Taphrinomycotina</taxon>
        <taxon>Schizosaccharomycetes</taxon>
        <taxon>Schizosaccharomycetales</taxon>
        <taxon>Schizosaccharomycetaceae</taxon>
        <taxon>Schizosaccharomyces</taxon>
    </lineage>
</organism>
<dbReference type="Gene3D" id="1.25.40.430">
    <property type="match status" value="1"/>
</dbReference>
<feature type="domain" description="BUB1 N-terminal" evidence="2">
    <location>
        <begin position="57"/>
        <end position="233"/>
    </location>
</feature>
<dbReference type="GeneID" id="80876497"/>
<dbReference type="PANTHER" id="PTHR14030">
    <property type="entry name" value="MITOTIC CHECKPOINT SERINE/THREONINE-PROTEIN KINASE BUB1"/>
    <property type="match status" value="1"/>
</dbReference>
<dbReference type="KEGG" id="som:SOMG_03017"/>
<dbReference type="PROSITE" id="PS51489">
    <property type="entry name" value="BUB1_N"/>
    <property type="match status" value="1"/>
</dbReference>
<keyword evidence="4" id="KW-1185">Reference proteome</keyword>
<evidence type="ECO:0000259" key="2">
    <source>
        <dbReference type="PROSITE" id="PS51489"/>
    </source>
</evidence>
<name>A0AAE9WE22_9SCHI</name>
<dbReference type="Pfam" id="PF08311">
    <property type="entry name" value="Mad3_BUB1_I"/>
    <property type="match status" value="1"/>
</dbReference>
<gene>
    <name evidence="3" type="primary">mad3</name>
    <name evidence="3" type="ORF">SOMG_03017</name>
</gene>